<dbReference type="STRING" id="646529.Desaci_1984"/>
<evidence type="ECO:0000313" key="2">
    <source>
        <dbReference type="Proteomes" id="UP000002892"/>
    </source>
</evidence>
<dbReference type="InterPro" id="IPR009061">
    <property type="entry name" value="DNA-bd_dom_put_sf"/>
</dbReference>
<evidence type="ECO:0008006" key="3">
    <source>
        <dbReference type="Google" id="ProtNLM"/>
    </source>
</evidence>
<name>I4D586_DESAJ</name>
<gene>
    <name evidence="1" type="ordered locus">Desaci_1984</name>
</gene>
<keyword evidence="2" id="KW-1185">Reference proteome</keyword>
<sequence>MIMTKNQLLKEFHISRPTLRKLEVDGLPRMQIGTSRSFRYDVDEVKAYLKQKAKQPSVT</sequence>
<proteinExistence type="predicted"/>
<organism evidence="1 2">
    <name type="scientific">Desulfosporosinus acidiphilus (strain DSM 22704 / JCM 16185 / SJ4)</name>
    <dbReference type="NCBI Taxonomy" id="646529"/>
    <lineage>
        <taxon>Bacteria</taxon>
        <taxon>Bacillati</taxon>
        <taxon>Bacillota</taxon>
        <taxon>Clostridia</taxon>
        <taxon>Eubacteriales</taxon>
        <taxon>Desulfitobacteriaceae</taxon>
        <taxon>Desulfosporosinus</taxon>
    </lineage>
</organism>
<dbReference type="HOGENOM" id="CLU_2952834_0_0_9"/>
<dbReference type="Gene3D" id="1.10.10.10">
    <property type="entry name" value="Winged helix-like DNA-binding domain superfamily/Winged helix DNA-binding domain"/>
    <property type="match status" value="1"/>
</dbReference>
<protein>
    <recommendedName>
        <fullName evidence="3">Helix-turn-helix domain-containing protein</fullName>
    </recommendedName>
</protein>
<accession>I4D586</accession>
<dbReference type="KEGG" id="dai:Desaci_1984"/>
<evidence type="ECO:0000313" key="1">
    <source>
        <dbReference type="EMBL" id="AFM40960.1"/>
    </source>
</evidence>
<dbReference type="InterPro" id="IPR036388">
    <property type="entry name" value="WH-like_DNA-bd_sf"/>
</dbReference>
<dbReference type="Proteomes" id="UP000002892">
    <property type="component" value="Chromosome"/>
</dbReference>
<dbReference type="SUPFAM" id="SSF46955">
    <property type="entry name" value="Putative DNA-binding domain"/>
    <property type="match status" value="1"/>
</dbReference>
<reference evidence="1 2" key="1">
    <citation type="journal article" date="2012" name="J. Bacteriol.">
        <title>Complete genome sequences of Desulfosporosinus orientis DSM765T, Desulfosporosinus youngiae DSM17734T, Desulfosporosinus meridiei DSM13257T, and Desulfosporosinus acidiphilus DSM22704T.</title>
        <authorList>
            <person name="Pester M."/>
            <person name="Brambilla E."/>
            <person name="Alazard D."/>
            <person name="Rattei T."/>
            <person name="Weinmaier T."/>
            <person name="Han J."/>
            <person name="Lucas S."/>
            <person name="Lapidus A."/>
            <person name="Cheng J.F."/>
            <person name="Goodwin L."/>
            <person name="Pitluck S."/>
            <person name="Peters L."/>
            <person name="Ovchinnikova G."/>
            <person name="Teshima H."/>
            <person name="Detter J.C."/>
            <person name="Han C.S."/>
            <person name="Tapia R."/>
            <person name="Land M.L."/>
            <person name="Hauser L."/>
            <person name="Kyrpides N.C."/>
            <person name="Ivanova N.N."/>
            <person name="Pagani I."/>
            <person name="Huntmann M."/>
            <person name="Wei C.L."/>
            <person name="Davenport K.W."/>
            <person name="Daligault H."/>
            <person name="Chain P.S."/>
            <person name="Chen A."/>
            <person name="Mavromatis K."/>
            <person name="Markowitz V."/>
            <person name="Szeto E."/>
            <person name="Mikhailova N."/>
            <person name="Pati A."/>
            <person name="Wagner M."/>
            <person name="Woyke T."/>
            <person name="Ollivier B."/>
            <person name="Klenk H.P."/>
            <person name="Spring S."/>
            <person name="Loy A."/>
        </authorList>
    </citation>
    <scope>NUCLEOTIDE SEQUENCE [LARGE SCALE GENOMIC DNA]</scope>
    <source>
        <strain evidence="2">DSM 22704 / JCM 16185 / SJ4</strain>
    </source>
</reference>
<dbReference type="AlphaFoldDB" id="I4D586"/>
<dbReference type="EMBL" id="CP003639">
    <property type="protein sequence ID" value="AFM40960.1"/>
    <property type="molecule type" value="Genomic_DNA"/>
</dbReference>